<reference evidence="14" key="1">
    <citation type="submission" date="2022-08" db="EMBL/GenBank/DDBJ databases">
        <title>Novel Bdellovibrio Species Isolated from Svalbard: Designation Bdellovibrio svalbardensis.</title>
        <authorList>
            <person name="Mitchell R.J."/>
            <person name="Choi S.Y."/>
        </authorList>
    </citation>
    <scope>NUCLEOTIDE SEQUENCE</scope>
    <source>
        <strain evidence="14">PAP01</strain>
    </source>
</reference>
<dbReference type="EMBL" id="JANRMI010000001">
    <property type="protein sequence ID" value="MDG0815077.1"/>
    <property type="molecule type" value="Genomic_DNA"/>
</dbReference>
<comment type="subcellular location">
    <subcellularLocation>
        <location evidence="1">Cell membrane</location>
        <topology evidence="1">Multi-pass membrane protein</topology>
    </subcellularLocation>
</comment>
<dbReference type="Proteomes" id="UP001152321">
    <property type="component" value="Unassembled WGS sequence"/>
</dbReference>
<gene>
    <name evidence="14" type="ORF">NWE73_01795</name>
</gene>
<dbReference type="InterPro" id="IPR003838">
    <property type="entry name" value="ABC3_permease_C"/>
</dbReference>
<evidence type="ECO:0000256" key="1">
    <source>
        <dbReference type="ARBA" id="ARBA00004651"/>
    </source>
</evidence>
<dbReference type="PANTHER" id="PTHR47755">
    <property type="entry name" value="CELL DIVISION PROTEIN FTSX"/>
    <property type="match status" value="1"/>
</dbReference>
<keyword evidence="6 11" id="KW-0812">Transmembrane</keyword>
<dbReference type="Gene3D" id="3.30.70.3040">
    <property type="match status" value="1"/>
</dbReference>
<dbReference type="Pfam" id="PF02687">
    <property type="entry name" value="FtsX"/>
    <property type="match status" value="1"/>
</dbReference>
<evidence type="ECO:0000256" key="3">
    <source>
        <dbReference type="ARBA" id="ARBA00021907"/>
    </source>
</evidence>
<evidence type="ECO:0000256" key="5">
    <source>
        <dbReference type="ARBA" id="ARBA00022618"/>
    </source>
</evidence>
<evidence type="ECO:0000256" key="4">
    <source>
        <dbReference type="ARBA" id="ARBA00022475"/>
    </source>
</evidence>
<dbReference type="RefSeq" id="WP_277576554.1">
    <property type="nucleotide sequence ID" value="NZ_JANRMI010000001.1"/>
</dbReference>
<evidence type="ECO:0000256" key="10">
    <source>
        <dbReference type="PIRNR" id="PIRNR003097"/>
    </source>
</evidence>
<keyword evidence="15" id="KW-1185">Reference proteome</keyword>
<name>A0ABT6DE24_9BACT</name>
<dbReference type="PIRSF" id="PIRSF003097">
    <property type="entry name" value="FtsX"/>
    <property type="match status" value="1"/>
</dbReference>
<evidence type="ECO:0000256" key="9">
    <source>
        <dbReference type="ARBA" id="ARBA00023306"/>
    </source>
</evidence>
<evidence type="ECO:0000256" key="8">
    <source>
        <dbReference type="ARBA" id="ARBA00023136"/>
    </source>
</evidence>
<evidence type="ECO:0000313" key="15">
    <source>
        <dbReference type="Proteomes" id="UP001152321"/>
    </source>
</evidence>
<evidence type="ECO:0000256" key="11">
    <source>
        <dbReference type="SAM" id="Phobius"/>
    </source>
</evidence>
<feature type="transmembrane region" description="Helical" evidence="11">
    <location>
        <begin position="166"/>
        <end position="187"/>
    </location>
</feature>
<feature type="transmembrane region" description="Helical" evidence="11">
    <location>
        <begin position="12"/>
        <end position="31"/>
    </location>
</feature>
<protein>
    <recommendedName>
        <fullName evidence="3 10">Cell division protein FtsX</fullName>
    </recommendedName>
</protein>
<dbReference type="Pfam" id="PF18075">
    <property type="entry name" value="FtsX_ECD"/>
    <property type="match status" value="1"/>
</dbReference>
<dbReference type="PANTHER" id="PTHR47755:SF1">
    <property type="entry name" value="CELL DIVISION PROTEIN FTSX"/>
    <property type="match status" value="1"/>
</dbReference>
<evidence type="ECO:0000256" key="6">
    <source>
        <dbReference type="ARBA" id="ARBA00022692"/>
    </source>
</evidence>
<feature type="domain" description="ABC3 transporter permease C-terminal" evidence="12">
    <location>
        <begin position="171"/>
        <end position="288"/>
    </location>
</feature>
<keyword evidence="5 10" id="KW-0132">Cell division</keyword>
<keyword evidence="7 11" id="KW-1133">Transmembrane helix</keyword>
<evidence type="ECO:0000259" key="13">
    <source>
        <dbReference type="Pfam" id="PF18075"/>
    </source>
</evidence>
<proteinExistence type="inferred from homology"/>
<feature type="transmembrane region" description="Helical" evidence="11">
    <location>
        <begin position="220"/>
        <end position="241"/>
    </location>
</feature>
<organism evidence="14 15">
    <name type="scientific">Bdellovibrio svalbardensis</name>
    <dbReference type="NCBI Taxonomy" id="2972972"/>
    <lineage>
        <taxon>Bacteria</taxon>
        <taxon>Pseudomonadati</taxon>
        <taxon>Bdellovibrionota</taxon>
        <taxon>Bdellovibrionia</taxon>
        <taxon>Bdellovibrionales</taxon>
        <taxon>Pseudobdellovibrionaceae</taxon>
        <taxon>Bdellovibrio</taxon>
    </lineage>
</organism>
<dbReference type="InterPro" id="IPR004513">
    <property type="entry name" value="FtsX"/>
</dbReference>
<evidence type="ECO:0000256" key="2">
    <source>
        <dbReference type="ARBA" id="ARBA00007379"/>
    </source>
</evidence>
<evidence type="ECO:0000313" key="14">
    <source>
        <dbReference type="EMBL" id="MDG0815077.1"/>
    </source>
</evidence>
<keyword evidence="8 10" id="KW-0472">Membrane</keyword>
<comment type="caution">
    <text evidence="14">The sequence shown here is derived from an EMBL/GenBank/DDBJ whole genome shotgun (WGS) entry which is preliminary data.</text>
</comment>
<feature type="transmembrane region" description="Helical" evidence="11">
    <location>
        <begin position="261"/>
        <end position="285"/>
    </location>
</feature>
<evidence type="ECO:0000256" key="7">
    <source>
        <dbReference type="ARBA" id="ARBA00022989"/>
    </source>
</evidence>
<keyword evidence="4 10" id="KW-1003">Cell membrane</keyword>
<comment type="similarity">
    <text evidence="2 10">Belongs to the ABC-4 integral membrane protein family. FtsX subfamily.</text>
</comment>
<evidence type="ECO:0000259" key="12">
    <source>
        <dbReference type="Pfam" id="PF02687"/>
    </source>
</evidence>
<dbReference type="InterPro" id="IPR040690">
    <property type="entry name" value="FtsX_ECD"/>
</dbReference>
<keyword evidence="9 10" id="KW-0131">Cell cycle</keyword>
<feature type="domain" description="FtsX extracellular" evidence="13">
    <location>
        <begin position="46"/>
        <end position="147"/>
    </location>
</feature>
<accession>A0ABT6DE24</accession>
<sequence length="298" mass="32487">MKPPQKNIALKLSTLVVVTACFVVMGAALLISQNFKNILTMWGEDVQMTVYLSQDLSQQGREGLESFLKETGKVGEIRYVTQESALGDFRTQLASYAPDMSQDEELLKLIPASLQVSLAPSVATQDQMQVLQNLAADLKKKEGVDEVSYGQDWVEKYGALVAAVEITMKLLGLVILAASLFVMSNAIRASVQSRRDEIVVLEMIGATNSMIRKPFLKEGALLGVISSVLAVSLCFGTYLFFKNLLITKLSFLQLGQHLTFIQPIAIVILIAGGTALGAFGSYLCVRRINDGWAASQRS</sequence>